<dbReference type="OrthoDB" id="310217at2759"/>
<gene>
    <name evidence="11" type="ORF">GMOD_00008446</name>
</gene>
<evidence type="ECO:0000313" key="11">
    <source>
        <dbReference type="EMBL" id="RMZ70809.1"/>
    </source>
</evidence>
<feature type="domain" description="Protein kinase" evidence="10">
    <location>
        <begin position="30"/>
        <end position="332"/>
    </location>
</feature>
<name>A0A3M7M8U6_9PLEO</name>
<dbReference type="PANTHER" id="PTHR43671:SF13">
    <property type="entry name" value="SERINE_THREONINE-PROTEIN KINASE NEK2"/>
    <property type="match status" value="1"/>
</dbReference>
<evidence type="ECO:0000256" key="2">
    <source>
        <dbReference type="ARBA" id="ARBA00012513"/>
    </source>
</evidence>
<dbReference type="PROSITE" id="PS00108">
    <property type="entry name" value="PROTEIN_KINASE_ST"/>
    <property type="match status" value="1"/>
</dbReference>
<keyword evidence="5" id="KW-0418">Kinase</keyword>
<dbReference type="Proteomes" id="UP000265663">
    <property type="component" value="Unassembled WGS sequence"/>
</dbReference>
<dbReference type="PROSITE" id="PS50011">
    <property type="entry name" value="PROTEIN_KINASE_DOM"/>
    <property type="match status" value="1"/>
</dbReference>
<dbReference type="Pfam" id="PF00069">
    <property type="entry name" value="Pkinase"/>
    <property type="match status" value="1"/>
</dbReference>
<feature type="binding site" evidence="7">
    <location>
        <position position="59"/>
    </location>
    <ligand>
        <name>ATP</name>
        <dbReference type="ChEBI" id="CHEBI:30616"/>
    </ligand>
</feature>
<dbReference type="InterPro" id="IPR017441">
    <property type="entry name" value="Protein_kinase_ATP_BS"/>
</dbReference>
<dbReference type="EC" id="2.7.11.1" evidence="2"/>
<evidence type="ECO:0000259" key="10">
    <source>
        <dbReference type="PROSITE" id="PS50011"/>
    </source>
</evidence>
<evidence type="ECO:0000256" key="5">
    <source>
        <dbReference type="ARBA" id="ARBA00022777"/>
    </source>
</evidence>
<evidence type="ECO:0000256" key="1">
    <source>
        <dbReference type="ARBA" id="ARBA00010886"/>
    </source>
</evidence>
<proteinExistence type="inferred from homology"/>
<dbReference type="EMBL" id="KE747825">
    <property type="protein sequence ID" value="RMZ70809.1"/>
    <property type="molecule type" value="Genomic_DNA"/>
</dbReference>
<keyword evidence="8" id="KW-0723">Serine/threonine-protein kinase</keyword>
<dbReference type="GO" id="GO:0005524">
    <property type="term" value="F:ATP binding"/>
    <property type="evidence" value="ECO:0007669"/>
    <property type="project" value="UniProtKB-UniRule"/>
</dbReference>
<dbReference type="InterPro" id="IPR011009">
    <property type="entry name" value="Kinase-like_dom_sf"/>
</dbReference>
<accession>A0A3M7M8U6</accession>
<keyword evidence="3" id="KW-0808">Transferase</keyword>
<feature type="region of interest" description="Disordered" evidence="9">
    <location>
        <begin position="1"/>
        <end position="26"/>
    </location>
</feature>
<evidence type="ECO:0000256" key="7">
    <source>
        <dbReference type="PROSITE-ProRule" id="PRU10141"/>
    </source>
</evidence>
<dbReference type="AlphaFoldDB" id="A0A3M7M8U6"/>
<keyword evidence="12" id="KW-1185">Reference proteome</keyword>
<dbReference type="CDD" id="cd00180">
    <property type="entry name" value="PKc"/>
    <property type="match status" value="1"/>
</dbReference>
<dbReference type="GO" id="GO:0004674">
    <property type="term" value="F:protein serine/threonine kinase activity"/>
    <property type="evidence" value="ECO:0007669"/>
    <property type="project" value="UniProtKB-KW"/>
</dbReference>
<evidence type="ECO:0000256" key="9">
    <source>
        <dbReference type="SAM" id="MobiDB-lite"/>
    </source>
</evidence>
<evidence type="ECO:0000313" key="12">
    <source>
        <dbReference type="Proteomes" id="UP000265663"/>
    </source>
</evidence>
<dbReference type="InterPro" id="IPR000719">
    <property type="entry name" value="Prot_kinase_dom"/>
</dbReference>
<dbReference type="PANTHER" id="PTHR43671">
    <property type="entry name" value="SERINE/THREONINE-PROTEIN KINASE NEK"/>
    <property type="match status" value="1"/>
</dbReference>
<dbReference type="Gene3D" id="1.10.510.10">
    <property type="entry name" value="Transferase(Phosphotransferase) domain 1"/>
    <property type="match status" value="1"/>
</dbReference>
<comment type="similarity">
    <text evidence="1">Belongs to the protein kinase superfamily. NEK Ser/Thr protein kinase family. NIMA subfamily.</text>
</comment>
<dbReference type="SUPFAM" id="SSF56112">
    <property type="entry name" value="Protein kinase-like (PK-like)"/>
    <property type="match status" value="1"/>
</dbReference>
<evidence type="ECO:0000256" key="4">
    <source>
        <dbReference type="ARBA" id="ARBA00022741"/>
    </source>
</evidence>
<dbReference type="SMART" id="SM00220">
    <property type="entry name" value="S_TKc"/>
    <property type="match status" value="1"/>
</dbReference>
<dbReference type="InterPro" id="IPR008271">
    <property type="entry name" value="Ser/Thr_kinase_AS"/>
</dbReference>
<reference evidence="11 12" key="1">
    <citation type="journal article" date="2014" name="PLoS ONE">
        <title>De novo Genome Assembly of the Fungal Plant Pathogen Pyrenophora semeniperda.</title>
        <authorList>
            <person name="Soliai M.M."/>
            <person name="Meyer S.E."/>
            <person name="Udall J.A."/>
            <person name="Elzinga D.E."/>
            <person name="Hermansen R.A."/>
            <person name="Bodily P.M."/>
            <person name="Hart A.A."/>
            <person name="Coleman C.E."/>
        </authorList>
    </citation>
    <scope>NUCLEOTIDE SEQUENCE [LARGE SCALE GENOMIC DNA]</scope>
    <source>
        <strain evidence="11 12">CCB06</strain>
        <tissue evidence="11">Mycelium</tissue>
    </source>
</reference>
<evidence type="ECO:0000256" key="3">
    <source>
        <dbReference type="ARBA" id="ARBA00022679"/>
    </source>
</evidence>
<dbReference type="InterPro" id="IPR050660">
    <property type="entry name" value="NEK_Ser/Thr_kinase"/>
</dbReference>
<evidence type="ECO:0000256" key="8">
    <source>
        <dbReference type="RuleBase" id="RU000304"/>
    </source>
</evidence>
<protein>
    <recommendedName>
        <fullName evidence="2">non-specific serine/threonine protein kinase</fullName>
        <ecNumber evidence="2">2.7.11.1</ecNumber>
    </recommendedName>
</protein>
<keyword evidence="6 7" id="KW-0067">ATP-binding</keyword>
<keyword evidence="4 7" id="KW-0547">Nucleotide-binding</keyword>
<organism evidence="11 12">
    <name type="scientific">Pyrenophora seminiperda CCB06</name>
    <dbReference type="NCBI Taxonomy" id="1302712"/>
    <lineage>
        <taxon>Eukaryota</taxon>
        <taxon>Fungi</taxon>
        <taxon>Dikarya</taxon>
        <taxon>Ascomycota</taxon>
        <taxon>Pezizomycotina</taxon>
        <taxon>Dothideomycetes</taxon>
        <taxon>Pleosporomycetidae</taxon>
        <taxon>Pleosporales</taxon>
        <taxon>Pleosporineae</taxon>
        <taxon>Pleosporaceae</taxon>
        <taxon>Pyrenophora</taxon>
    </lineage>
</organism>
<dbReference type="PROSITE" id="PS00107">
    <property type="entry name" value="PROTEIN_KINASE_ATP"/>
    <property type="match status" value="1"/>
</dbReference>
<sequence>MEFPQRLLGSRSPQNSEASHSEHTEECQRYSRVRRLGFGANGDVHLSSDRQTGTLVAVKTLLDYQDSTPAEVTVLKHLGRHDNVVQYHAHFDNPGLGAQQIVFEYCPLGDMLKYTEAEEFIGGVPEMVIWHVFKHVACGLAFLHEHGVVHGDIKVENILMAAPREGEKYPVPKIADFGAAAINHPHSIPRGYMGTMGYLPPEVSYHHGPASDIFALGCIIHSLALGYLPMQPVEVTDAMADEWFESSGSALHVPTGTEDPDKFTDMCLWKSFHPTMKVRIDQQQCESQLKVYSKLLNHFMMRALDEDHSTRITASQLQSFLPTLEKVAHHLFGSDRGDLLNWFHECREDGTYVTDSDVFGQIFDGMFYVANEHQCLDILEAAMELLPLMDFEERTRAAQFALSSAWLAIN</sequence>
<evidence type="ECO:0000256" key="6">
    <source>
        <dbReference type="ARBA" id="ARBA00022840"/>
    </source>
</evidence>